<reference evidence="11 12" key="1">
    <citation type="submission" date="2018-03" db="EMBL/GenBank/DDBJ databases">
        <title>Cross-interface Injection: A General Nanoliter Liquid Handling Method Applied to Single Cells Genome Amplification Automated Nanoliter Liquid Handling Applied to Single Cell Multiple Displacement Amplification.</title>
        <authorList>
            <person name="Yun J."/>
            <person name="Xu P."/>
            <person name="Xu J."/>
            <person name="Dai X."/>
            <person name="Wang Y."/>
            <person name="Zheng X."/>
            <person name="Cao C."/>
            <person name="Yi Q."/>
            <person name="Zhu Y."/>
            <person name="Wang L."/>
            <person name="Dong Z."/>
            <person name="Huang Y."/>
            <person name="Huang L."/>
            <person name="Du W."/>
        </authorList>
    </citation>
    <scope>NUCLEOTIDE SEQUENCE [LARGE SCALE GENOMIC DNA]</scope>
    <source>
        <strain evidence="11 12">Z-D1-2</strain>
    </source>
</reference>
<feature type="transmembrane region" description="Helical" evidence="10">
    <location>
        <begin position="99"/>
        <end position="118"/>
    </location>
</feature>
<name>A0A2T4DDY6_9BACT</name>
<accession>A0A2T4DDY6</accession>
<dbReference type="Pfam" id="PF04973">
    <property type="entry name" value="NMN_transporter"/>
    <property type="match status" value="1"/>
</dbReference>
<dbReference type="PANTHER" id="PTHR36122:SF2">
    <property type="entry name" value="NICOTINAMIDE RIBOSIDE TRANSPORTER PNUC"/>
    <property type="match status" value="1"/>
</dbReference>
<dbReference type="PANTHER" id="PTHR36122">
    <property type="entry name" value="NICOTINAMIDE RIBOSIDE TRANSPORTER PNUC"/>
    <property type="match status" value="1"/>
</dbReference>
<evidence type="ECO:0000256" key="7">
    <source>
        <dbReference type="ARBA" id="ARBA00022692"/>
    </source>
</evidence>
<dbReference type="AlphaFoldDB" id="A0A2T4DDY6"/>
<dbReference type="GO" id="GO:0034257">
    <property type="term" value="F:nicotinamide riboside transmembrane transporter activity"/>
    <property type="evidence" value="ECO:0007669"/>
    <property type="project" value="InterPro"/>
</dbReference>
<evidence type="ECO:0000313" key="11">
    <source>
        <dbReference type="EMBL" id="PTB91968.1"/>
    </source>
</evidence>
<evidence type="ECO:0000256" key="5">
    <source>
        <dbReference type="ARBA" id="ARBA00022448"/>
    </source>
</evidence>
<comment type="similarity">
    <text evidence="3">Belongs to the nicotinamide ribonucleoside (NR) uptake permease (TC 4.B.1) family.</text>
</comment>
<evidence type="ECO:0000256" key="8">
    <source>
        <dbReference type="ARBA" id="ARBA00022989"/>
    </source>
</evidence>
<evidence type="ECO:0000256" key="9">
    <source>
        <dbReference type="ARBA" id="ARBA00023136"/>
    </source>
</evidence>
<comment type="function">
    <text evidence="1">Required for nicotinamide riboside transport across the inner membrane.</text>
</comment>
<sequence length="212" mass="24471">MDFFNELYNGLLAMSWLEGAGVLFGILYIIFAARENILCWPASLIGVSIYLIICYQVKLYAEMGLQFYYLGTTIYGWWHWKNPGKKGELPVSKMKLPEHVLFIVTGILVTLSLGYFLVEQTDAQLPYLDSFTTVFSIFTTILVTRKVLENWLYWIIIDAVGAYVYFQRELYLTSVLFAAYVVIAVIGYVKWRSSFKKSRTLVDKPEDSVKKL</sequence>
<evidence type="ECO:0000256" key="6">
    <source>
        <dbReference type="ARBA" id="ARBA00022475"/>
    </source>
</evidence>
<evidence type="ECO:0000256" key="1">
    <source>
        <dbReference type="ARBA" id="ARBA00002672"/>
    </source>
</evidence>
<feature type="transmembrane region" description="Helical" evidence="10">
    <location>
        <begin position="172"/>
        <end position="189"/>
    </location>
</feature>
<evidence type="ECO:0000256" key="2">
    <source>
        <dbReference type="ARBA" id="ARBA00004651"/>
    </source>
</evidence>
<dbReference type="GO" id="GO:0005886">
    <property type="term" value="C:plasma membrane"/>
    <property type="evidence" value="ECO:0007669"/>
    <property type="project" value="UniProtKB-SubCell"/>
</dbReference>
<comment type="caution">
    <text evidence="11">The sequence shown here is derived from an EMBL/GenBank/DDBJ whole genome shotgun (WGS) entry which is preliminary data.</text>
</comment>
<keyword evidence="9 10" id="KW-0472">Membrane</keyword>
<feature type="transmembrane region" description="Helical" evidence="10">
    <location>
        <begin position="12"/>
        <end position="30"/>
    </location>
</feature>
<evidence type="ECO:0000256" key="4">
    <source>
        <dbReference type="ARBA" id="ARBA00017522"/>
    </source>
</evidence>
<keyword evidence="8 10" id="KW-1133">Transmembrane helix</keyword>
<gene>
    <name evidence="11" type="ORF">C9994_14690</name>
</gene>
<evidence type="ECO:0000256" key="3">
    <source>
        <dbReference type="ARBA" id="ARBA00006669"/>
    </source>
</evidence>
<keyword evidence="5" id="KW-0813">Transport</keyword>
<dbReference type="EMBL" id="PYVU01000282">
    <property type="protein sequence ID" value="PTB91968.1"/>
    <property type="molecule type" value="Genomic_DNA"/>
</dbReference>
<comment type="subcellular location">
    <subcellularLocation>
        <location evidence="2">Cell membrane</location>
        <topology evidence="2">Multi-pass membrane protein</topology>
    </subcellularLocation>
</comment>
<dbReference type="NCBIfam" id="TIGR01528">
    <property type="entry name" value="NMN_trans_PnuC"/>
    <property type="match status" value="1"/>
</dbReference>
<dbReference type="Proteomes" id="UP000240608">
    <property type="component" value="Unassembled WGS sequence"/>
</dbReference>
<protein>
    <recommendedName>
        <fullName evidence="4">Nicotinamide riboside transporter PnuC</fullName>
    </recommendedName>
</protein>
<proteinExistence type="inferred from homology"/>
<evidence type="ECO:0000256" key="10">
    <source>
        <dbReference type="SAM" id="Phobius"/>
    </source>
</evidence>
<organism evidence="11 12">
    <name type="scientific">Marivirga lumbricoides</name>
    <dbReference type="NCBI Taxonomy" id="1046115"/>
    <lineage>
        <taxon>Bacteria</taxon>
        <taxon>Pseudomonadati</taxon>
        <taxon>Bacteroidota</taxon>
        <taxon>Cytophagia</taxon>
        <taxon>Cytophagales</taxon>
        <taxon>Marivirgaceae</taxon>
        <taxon>Marivirga</taxon>
    </lineage>
</organism>
<keyword evidence="7 10" id="KW-0812">Transmembrane</keyword>
<keyword evidence="6" id="KW-1003">Cell membrane</keyword>
<evidence type="ECO:0000313" key="12">
    <source>
        <dbReference type="Proteomes" id="UP000240608"/>
    </source>
</evidence>
<feature type="transmembrane region" description="Helical" evidence="10">
    <location>
        <begin position="37"/>
        <end position="53"/>
    </location>
</feature>
<dbReference type="InterPro" id="IPR006419">
    <property type="entry name" value="NMN_transpt_PnuC"/>
</dbReference>
<feature type="transmembrane region" description="Helical" evidence="10">
    <location>
        <begin position="124"/>
        <end position="143"/>
    </location>
</feature>